<keyword evidence="2" id="KW-1185">Reference proteome</keyword>
<sequence>MKKKHQKTLARLFSRPTSGTIAWREIEALFVELGAEISEREGSRVGVYLFDEIRVFHRPHPSPETDKGAVASIRTWLQQNGVKP</sequence>
<protein>
    <submittedName>
        <fullName evidence="1">HicA-related protein</fullName>
    </submittedName>
</protein>
<evidence type="ECO:0000313" key="1">
    <source>
        <dbReference type="EMBL" id="BAO43750.1"/>
    </source>
</evidence>
<gene>
    <name evidence="1" type="ORF">TBH_C0815</name>
</gene>
<dbReference type="InterPro" id="IPR012933">
    <property type="entry name" value="HicA_mRNA_interferase"/>
</dbReference>
<organism evidence="1 2">
    <name type="scientific">Thiolapillus brandeum</name>
    <dbReference type="NCBI Taxonomy" id="1076588"/>
    <lineage>
        <taxon>Bacteria</taxon>
        <taxon>Pseudomonadati</taxon>
        <taxon>Pseudomonadota</taxon>
        <taxon>Gammaproteobacteria</taxon>
        <taxon>Chromatiales</taxon>
        <taxon>Sedimenticolaceae</taxon>
        <taxon>Thiolapillus</taxon>
    </lineage>
</organism>
<evidence type="ECO:0000313" key="2">
    <source>
        <dbReference type="Proteomes" id="UP000031631"/>
    </source>
</evidence>
<reference evidence="1 2" key="1">
    <citation type="journal article" date="2014" name="PLoS ONE">
        <title>Physiological and genomic features of a novel sulfur-oxidizing gammaproteobacterium belonging to a previously uncultivated symbiotic lineage isolated from a hydrothermal vent.</title>
        <authorList>
            <person name="Nunoura T."/>
            <person name="Takaki Y."/>
            <person name="Kazama H."/>
            <person name="Kakuta J."/>
            <person name="Shimamura S."/>
            <person name="Makita H."/>
            <person name="Hirai M."/>
            <person name="Miyazaki M."/>
            <person name="Takai K."/>
        </authorList>
    </citation>
    <scope>NUCLEOTIDE SEQUENCE [LARGE SCALE GENOMIC DNA]</scope>
    <source>
        <strain evidence="1 2">Hiromi1</strain>
    </source>
</reference>
<dbReference type="KEGG" id="tbn:TBH_C0815"/>
<dbReference type="OrthoDB" id="73001at2"/>
<dbReference type="Pfam" id="PF07927">
    <property type="entry name" value="HicA_toxin"/>
    <property type="match status" value="1"/>
</dbReference>
<dbReference type="GO" id="GO:0003729">
    <property type="term" value="F:mRNA binding"/>
    <property type="evidence" value="ECO:0007669"/>
    <property type="project" value="InterPro"/>
</dbReference>
<name>A0A7U6JI06_9GAMM</name>
<dbReference type="RefSeq" id="WP_041065786.1">
    <property type="nucleotide sequence ID" value="NZ_AP012273.1"/>
</dbReference>
<dbReference type="EMBL" id="AP012273">
    <property type="protein sequence ID" value="BAO43750.1"/>
    <property type="molecule type" value="Genomic_DNA"/>
</dbReference>
<accession>A0A7U6JI06</accession>
<proteinExistence type="predicted"/>
<dbReference type="AlphaFoldDB" id="A0A7U6JI06"/>
<dbReference type="Proteomes" id="UP000031631">
    <property type="component" value="Chromosome"/>
</dbReference>